<keyword evidence="1" id="KW-0472">Membrane</keyword>
<keyword evidence="1" id="KW-0812">Transmembrane</keyword>
<proteinExistence type="predicted"/>
<dbReference type="HOGENOM" id="CLU_462050_0_0_2"/>
<dbReference type="SUPFAM" id="SSF58104">
    <property type="entry name" value="Methyl-accepting chemotaxis protein (MCP) signaling domain"/>
    <property type="match status" value="1"/>
</dbReference>
<dbReference type="KEGG" id="thb:N186_00450"/>
<protein>
    <submittedName>
        <fullName evidence="2">Uncharacterized protein</fullName>
    </submittedName>
</protein>
<accession>S5ZBS5</accession>
<dbReference type="eggNOG" id="arCOG05585">
    <property type="taxonomic scope" value="Archaea"/>
</dbReference>
<evidence type="ECO:0000313" key="3">
    <source>
        <dbReference type="Proteomes" id="UP000015543"/>
    </source>
</evidence>
<evidence type="ECO:0000256" key="1">
    <source>
        <dbReference type="SAM" id="Phobius"/>
    </source>
</evidence>
<gene>
    <name evidence="2" type="ORF">N186_00450</name>
</gene>
<feature type="transmembrane region" description="Helical" evidence="1">
    <location>
        <begin position="532"/>
        <end position="551"/>
    </location>
</feature>
<name>S5ZBS5_9CREN</name>
<dbReference type="Proteomes" id="UP000015543">
    <property type="component" value="Chromosome"/>
</dbReference>
<dbReference type="AlphaFoldDB" id="S5ZBS5"/>
<dbReference type="GeneID" id="16572738"/>
<dbReference type="Gene3D" id="1.10.287.950">
    <property type="entry name" value="Methyl-accepting chemotaxis protein"/>
    <property type="match status" value="1"/>
</dbReference>
<sequence>MKRQLLVSYLITLLILVQVFGQPVVGVKKMVVREMDVLPGCTYNTTATVTLVFDSDTVLNFTDYVAYGSEGDASSTVDIYGSRLVDGFRATSFRNLNVTKGYTLKYSVPVRNLFNISINILADGKEVTLNCSGGYCVGVALKARSINYSLTIVPLDPMFSNLQLPVSVSWSVDPMYLYPVAFSDSPQSMRESSSEVSFQWSSVMNGSYYLSVVFEVRGENPWGEVFVPSPIITITLDPRVQSMLISKYKEYTKKFLGSSLGNLSAFQENATQLRDLLYNLSKGFREQARLLGEAGSQAESAASIILTASSQLKVLAQMTQEMRNNVAGQLGNVSTLINRTRAVLERVSKNVTVTEEQLQVILQTLNLTNSNVTLTEIKQMIDSSLSSIGEIETLLEKYGSTIRDLDRLIDQSPAAAENMATAANKLILMANMLREASYNLNQLADGLARAADLLDSMIAKMSKIETAEYFPEGFKSFNETFYKQIAVSETPGVSVRTDFMGEAYYFALPSIKIKRSEPDVSNVILETPQKRIASLWPVALIAVVLGVAFFIGRKGQQTSSIDEEKLARLYALRDKISRIMGGSNV</sequence>
<keyword evidence="3" id="KW-1185">Reference proteome</keyword>
<keyword evidence="1" id="KW-1133">Transmembrane helix</keyword>
<dbReference type="OrthoDB" id="31482at2157"/>
<dbReference type="EMBL" id="CP006646">
    <property type="protein sequence ID" value="AGT34488.1"/>
    <property type="molecule type" value="Genomic_DNA"/>
</dbReference>
<organism evidence="2 3">
    <name type="scientific">Thermofilum adornatum</name>
    <dbReference type="NCBI Taxonomy" id="1365176"/>
    <lineage>
        <taxon>Archaea</taxon>
        <taxon>Thermoproteota</taxon>
        <taxon>Thermoprotei</taxon>
        <taxon>Thermofilales</taxon>
        <taxon>Thermofilaceae</taxon>
        <taxon>Thermofilum</taxon>
    </lineage>
</organism>
<dbReference type="PATRIC" id="fig|1365176.7.peg.91"/>
<reference evidence="2 3" key="1">
    <citation type="journal article" date="2013" name="Genome Announc.">
        <title>Complete Genomic Sequence of 'Thermofilum adornatus' Strain 1910bT, a Hyperthermophilic Anaerobic Organotrophic Crenarchaeon.</title>
        <authorList>
            <person name="Dominova I.N."/>
            <person name="Kublanov I.V."/>
            <person name="Podosokorskaya O.A."/>
            <person name="Derbikova K.S."/>
            <person name="Patrushev M.V."/>
            <person name="Toshchakov S.V."/>
        </authorList>
    </citation>
    <scope>NUCLEOTIDE SEQUENCE [LARGE SCALE GENOMIC DNA]</scope>
    <source>
        <strain evidence="3">1910b</strain>
    </source>
</reference>
<evidence type="ECO:0000313" key="2">
    <source>
        <dbReference type="EMBL" id="AGT34488.1"/>
    </source>
</evidence>
<dbReference type="RefSeq" id="WP_020961786.1">
    <property type="nucleotide sequence ID" value="NC_022093.1"/>
</dbReference>